<dbReference type="Proteomes" id="UP001589693">
    <property type="component" value="Unassembled WGS sequence"/>
</dbReference>
<comment type="caution">
    <text evidence="2">The sequence shown here is derived from an EMBL/GenBank/DDBJ whole genome shotgun (WGS) entry which is preliminary data.</text>
</comment>
<name>A0ABV6A1S1_9PSEU</name>
<keyword evidence="2" id="KW-0378">Hydrolase</keyword>
<dbReference type="PRINTS" id="PR00412">
    <property type="entry name" value="EPOXHYDRLASE"/>
</dbReference>
<reference evidence="2 3" key="1">
    <citation type="submission" date="2024-09" db="EMBL/GenBank/DDBJ databases">
        <authorList>
            <person name="Sun Q."/>
            <person name="Mori K."/>
        </authorList>
    </citation>
    <scope>NUCLEOTIDE SEQUENCE [LARGE SCALE GENOMIC DNA]</scope>
    <source>
        <strain evidence="2 3">TBRC 7907</strain>
    </source>
</reference>
<dbReference type="InterPro" id="IPR050228">
    <property type="entry name" value="Carboxylesterase_BioH"/>
</dbReference>
<dbReference type="InterPro" id="IPR000639">
    <property type="entry name" value="Epox_hydrolase-like"/>
</dbReference>
<accession>A0ABV6A1S1</accession>
<protein>
    <submittedName>
        <fullName evidence="2">Alpha/beta fold hydrolase</fullName>
    </submittedName>
</protein>
<dbReference type="Pfam" id="PF12697">
    <property type="entry name" value="Abhydrolase_6"/>
    <property type="match status" value="1"/>
</dbReference>
<evidence type="ECO:0000259" key="1">
    <source>
        <dbReference type="Pfam" id="PF12697"/>
    </source>
</evidence>
<dbReference type="GO" id="GO:0016787">
    <property type="term" value="F:hydrolase activity"/>
    <property type="evidence" value="ECO:0007669"/>
    <property type="project" value="UniProtKB-KW"/>
</dbReference>
<dbReference type="PANTHER" id="PTHR43194:SF2">
    <property type="entry name" value="PEROXISOMAL MEMBRANE PROTEIN LPX1"/>
    <property type="match status" value="1"/>
</dbReference>
<dbReference type="SUPFAM" id="SSF53474">
    <property type="entry name" value="alpha/beta-Hydrolases"/>
    <property type="match status" value="1"/>
</dbReference>
<sequence>MSGTPDSVVVLEDGTPLNVSQSGSPDALVTVLFVHGYALDHRTWDRQVELLPAVLDVPVRLVSYDHRGHGESGAATEETATVEQLGDDLAQVIEQVAPSGTVVLVGHSMGGMAVMALAERRPRLFGQRVGGVVFVSTAAGGAAETRLGLPTLAGRLVHELESVFGPLVRKVRERIEPAKTAGLRWWLFGEDPREEDAAVTAEMVWSQWPETVALFRPAFDRHDRTAALTVVRGTPVVVMAGEKDRLCPSSHVARIAEICGGGEQVLVPGAGHMLPLERPEDVTARIAALVRRVRDGATATDG</sequence>
<proteinExistence type="predicted"/>
<keyword evidence="3" id="KW-1185">Reference proteome</keyword>
<dbReference type="EMBL" id="JBHLZU010000019">
    <property type="protein sequence ID" value="MFB9907087.1"/>
    <property type="molecule type" value="Genomic_DNA"/>
</dbReference>
<dbReference type="RefSeq" id="WP_377856583.1">
    <property type="nucleotide sequence ID" value="NZ_JBHLZU010000019.1"/>
</dbReference>
<dbReference type="InterPro" id="IPR029058">
    <property type="entry name" value="AB_hydrolase_fold"/>
</dbReference>
<dbReference type="PANTHER" id="PTHR43194">
    <property type="entry name" value="HYDROLASE ALPHA/BETA FOLD FAMILY"/>
    <property type="match status" value="1"/>
</dbReference>
<evidence type="ECO:0000313" key="2">
    <source>
        <dbReference type="EMBL" id="MFB9907087.1"/>
    </source>
</evidence>
<dbReference type="Gene3D" id="3.40.50.1820">
    <property type="entry name" value="alpha/beta hydrolase"/>
    <property type="match status" value="1"/>
</dbReference>
<evidence type="ECO:0000313" key="3">
    <source>
        <dbReference type="Proteomes" id="UP001589693"/>
    </source>
</evidence>
<organism evidence="2 3">
    <name type="scientific">Allokutzneria oryzae</name>
    <dbReference type="NCBI Taxonomy" id="1378989"/>
    <lineage>
        <taxon>Bacteria</taxon>
        <taxon>Bacillati</taxon>
        <taxon>Actinomycetota</taxon>
        <taxon>Actinomycetes</taxon>
        <taxon>Pseudonocardiales</taxon>
        <taxon>Pseudonocardiaceae</taxon>
        <taxon>Allokutzneria</taxon>
    </lineage>
</organism>
<gene>
    <name evidence="2" type="ORF">ACFFQA_24395</name>
</gene>
<feature type="domain" description="AB hydrolase-1" evidence="1">
    <location>
        <begin position="31"/>
        <end position="283"/>
    </location>
</feature>
<dbReference type="InterPro" id="IPR000073">
    <property type="entry name" value="AB_hydrolase_1"/>
</dbReference>